<comment type="subcellular location">
    <subcellularLocation>
        <location evidence="1">Cell membrane</location>
        <topology evidence="1">Multi-pass membrane protein</topology>
    </subcellularLocation>
</comment>
<feature type="transmembrane region" description="Helical" evidence="7">
    <location>
        <begin position="364"/>
        <end position="387"/>
    </location>
</feature>
<reference evidence="8 9" key="1">
    <citation type="submission" date="2018-06" db="EMBL/GenBank/DDBJ databases">
        <title>Genomic Encyclopedia of Archaeal and Bacterial Type Strains, Phase II (KMG-II): from individual species to whole genera.</title>
        <authorList>
            <person name="Goeker M."/>
        </authorList>
    </citation>
    <scope>NUCLEOTIDE SEQUENCE [LARGE SCALE GENOMIC DNA]</scope>
    <source>
        <strain evidence="8 9">DSM 22011</strain>
    </source>
</reference>
<dbReference type="EMBL" id="QLMG01000033">
    <property type="protein sequence ID" value="RAK13865.1"/>
    <property type="molecule type" value="Genomic_DNA"/>
</dbReference>
<keyword evidence="3" id="KW-1003">Cell membrane</keyword>
<keyword evidence="6 7" id="KW-0472">Membrane</keyword>
<comment type="similarity">
    <text evidence="2">Belongs to the polysaccharide synthase family.</text>
</comment>
<protein>
    <submittedName>
        <fullName evidence="8">O-antigen/teichoic acid export membrane protein</fullName>
    </submittedName>
</protein>
<evidence type="ECO:0000256" key="3">
    <source>
        <dbReference type="ARBA" id="ARBA00022475"/>
    </source>
</evidence>
<evidence type="ECO:0000313" key="9">
    <source>
        <dbReference type="Proteomes" id="UP000249165"/>
    </source>
</evidence>
<keyword evidence="4 7" id="KW-0812">Transmembrane</keyword>
<feature type="transmembrane region" description="Helical" evidence="7">
    <location>
        <begin position="145"/>
        <end position="165"/>
    </location>
</feature>
<evidence type="ECO:0000256" key="1">
    <source>
        <dbReference type="ARBA" id="ARBA00004651"/>
    </source>
</evidence>
<feature type="transmembrane region" description="Helical" evidence="7">
    <location>
        <begin position="77"/>
        <end position="100"/>
    </location>
</feature>
<evidence type="ECO:0000313" key="8">
    <source>
        <dbReference type="EMBL" id="RAK13865.1"/>
    </source>
</evidence>
<keyword evidence="9" id="KW-1185">Reference proteome</keyword>
<name>A0A327Y2A1_9RHOB</name>
<feature type="transmembrane region" description="Helical" evidence="7">
    <location>
        <begin position="438"/>
        <end position="457"/>
    </location>
</feature>
<proteinExistence type="inferred from homology"/>
<feature type="transmembrane region" description="Helical" evidence="7">
    <location>
        <begin position="112"/>
        <end position="133"/>
    </location>
</feature>
<comment type="caution">
    <text evidence="8">The sequence shown here is derived from an EMBL/GenBank/DDBJ whole genome shotgun (WGS) entry which is preliminary data.</text>
</comment>
<sequence length="470" mass="49226">MARHFLVNLGSLSGAQAFIILSQLLVLPIIARHLDVAAFGDVALAMTVTVFAQLLSDAGLGRSLIRKNSFDPKEWSSVFWFLCVTGLLLAVALLLIAPFWAAVFGRPNVGPLIMALAAVPLLQSLSAVPTAVLEREKRFPVLASLRILAAIAGFLTVVSLAVLGAGAWALIAQQVVLALIQGVGAVLLSGFRPVSPRARVPLGDHLGFARNALGVSLLMTAQRQVPMMLIGYAHGSTALGQFSMSQRIQNLPLQGLAAPFARIAFVHMSAVQRDPAQVGDIYARGVLLLGFVIIPPVALLAAIGETAFGVLLSDAWIPAAMIFALASPGIAVEASISHAGVLFQSVNRTGLQLRMVLERFLLRLSMVAIALPFGVTAVAAALSVAALLYVPRLFAHVGGAVALEPRAAYGALVAPVLLGLGVFLAGRGLEAVTSGWMTLGWAALLLIAAWAGAALALRRRLREALAVFGR</sequence>
<evidence type="ECO:0000256" key="5">
    <source>
        <dbReference type="ARBA" id="ARBA00022989"/>
    </source>
</evidence>
<feature type="transmembrane region" description="Helical" evidence="7">
    <location>
        <begin position="407"/>
        <end position="426"/>
    </location>
</feature>
<evidence type="ECO:0000256" key="4">
    <source>
        <dbReference type="ARBA" id="ARBA00022692"/>
    </source>
</evidence>
<dbReference type="InterPro" id="IPR050833">
    <property type="entry name" value="Poly_Biosynth_Transport"/>
</dbReference>
<feature type="transmembrane region" description="Helical" evidence="7">
    <location>
        <begin position="315"/>
        <end position="343"/>
    </location>
</feature>
<evidence type="ECO:0000256" key="7">
    <source>
        <dbReference type="SAM" id="Phobius"/>
    </source>
</evidence>
<feature type="transmembrane region" description="Helical" evidence="7">
    <location>
        <begin position="171"/>
        <end position="191"/>
    </location>
</feature>
<evidence type="ECO:0000256" key="2">
    <source>
        <dbReference type="ARBA" id="ARBA00007430"/>
    </source>
</evidence>
<gene>
    <name evidence="8" type="ORF">ATI53_103311</name>
</gene>
<dbReference type="GO" id="GO:0005886">
    <property type="term" value="C:plasma membrane"/>
    <property type="evidence" value="ECO:0007669"/>
    <property type="project" value="UniProtKB-SubCell"/>
</dbReference>
<feature type="transmembrane region" description="Helical" evidence="7">
    <location>
        <begin position="12"/>
        <end position="31"/>
    </location>
</feature>
<organism evidence="8 9">
    <name type="scientific">Salipiger aestuarii</name>
    <dbReference type="NCBI Taxonomy" id="568098"/>
    <lineage>
        <taxon>Bacteria</taxon>
        <taxon>Pseudomonadati</taxon>
        <taxon>Pseudomonadota</taxon>
        <taxon>Alphaproteobacteria</taxon>
        <taxon>Rhodobacterales</taxon>
        <taxon>Roseobacteraceae</taxon>
        <taxon>Salipiger</taxon>
    </lineage>
</organism>
<dbReference type="PANTHER" id="PTHR30250">
    <property type="entry name" value="PST FAMILY PREDICTED COLANIC ACID TRANSPORTER"/>
    <property type="match status" value="1"/>
</dbReference>
<feature type="transmembrane region" description="Helical" evidence="7">
    <location>
        <begin position="37"/>
        <end position="56"/>
    </location>
</feature>
<dbReference type="Proteomes" id="UP000249165">
    <property type="component" value="Unassembled WGS sequence"/>
</dbReference>
<dbReference type="AlphaFoldDB" id="A0A327Y2A1"/>
<accession>A0A327Y2A1</accession>
<dbReference type="Pfam" id="PF13440">
    <property type="entry name" value="Polysacc_synt_3"/>
    <property type="match status" value="1"/>
</dbReference>
<feature type="transmembrane region" description="Helical" evidence="7">
    <location>
        <begin position="281"/>
        <end position="303"/>
    </location>
</feature>
<evidence type="ECO:0000256" key="6">
    <source>
        <dbReference type="ARBA" id="ARBA00023136"/>
    </source>
</evidence>
<dbReference type="RefSeq" id="WP_170134595.1">
    <property type="nucleotide sequence ID" value="NZ_LIQE01000031.1"/>
</dbReference>
<dbReference type="PANTHER" id="PTHR30250:SF10">
    <property type="entry name" value="LIPOPOLYSACCHARIDE BIOSYNTHESIS PROTEIN WZXC"/>
    <property type="match status" value="1"/>
</dbReference>
<keyword evidence="5 7" id="KW-1133">Transmembrane helix</keyword>